<dbReference type="GO" id="GO:0009338">
    <property type="term" value="C:exodeoxyribonuclease V complex"/>
    <property type="evidence" value="ECO:0007669"/>
    <property type="project" value="TreeGrafter"/>
</dbReference>
<dbReference type="HAMAP" id="MF_01488">
    <property type="entry name" value="RecD2"/>
    <property type="match status" value="1"/>
</dbReference>
<dbReference type="Pfam" id="PF13538">
    <property type="entry name" value="UvrD_C_2"/>
    <property type="match status" value="1"/>
</dbReference>
<dbReference type="InterPro" id="IPR003583">
    <property type="entry name" value="Hlx-hairpin-Hlx_DNA-bd_motif"/>
</dbReference>
<evidence type="ECO:0000256" key="1">
    <source>
        <dbReference type="ARBA" id="ARBA00022741"/>
    </source>
</evidence>
<dbReference type="NCBIfam" id="TIGR01448">
    <property type="entry name" value="recD_rel"/>
    <property type="match status" value="1"/>
</dbReference>
<evidence type="ECO:0000313" key="7">
    <source>
        <dbReference type="EMBL" id="KEJ92994.1"/>
    </source>
</evidence>
<comment type="caution">
    <text evidence="7">The sequence shown here is derived from an EMBL/GenBank/DDBJ whole genome shotgun (WGS) entry which is preliminary data.</text>
</comment>
<dbReference type="EC" id="5.6.2.3" evidence="3"/>
<dbReference type="InterPro" id="IPR027417">
    <property type="entry name" value="P-loop_NTPase"/>
</dbReference>
<dbReference type="InterPro" id="IPR010994">
    <property type="entry name" value="RuvA_2-like"/>
</dbReference>
<comment type="function">
    <text evidence="3">DNA-dependent ATPase and ATP-dependent 5'-3' DNA helicase. Has no activity on blunt DNA or DNA with 3'-overhangs, requires at least 10 bases of 5'-ssDNA for helicase activity.</text>
</comment>
<dbReference type="GO" id="GO:0006281">
    <property type="term" value="P:DNA repair"/>
    <property type="evidence" value="ECO:0007669"/>
    <property type="project" value="InterPro"/>
</dbReference>
<evidence type="ECO:0000256" key="2">
    <source>
        <dbReference type="ARBA" id="ARBA00022840"/>
    </source>
</evidence>
<dbReference type="GeneID" id="90982895"/>
<feature type="compositionally biased region" description="Acidic residues" evidence="4">
    <location>
        <begin position="776"/>
        <end position="793"/>
    </location>
</feature>
<name>A0A073IT80_9BACT</name>
<feature type="domain" description="Helix-hairpin-helix DNA-binding motif class 1" evidence="5">
    <location>
        <begin position="196"/>
        <end position="215"/>
    </location>
</feature>
<evidence type="ECO:0000256" key="4">
    <source>
        <dbReference type="SAM" id="MobiDB-lite"/>
    </source>
</evidence>
<dbReference type="InterPro" id="IPR027785">
    <property type="entry name" value="UvrD-like_helicase_C"/>
</dbReference>
<dbReference type="STRING" id="2754.EH55_13445"/>
<dbReference type="Gene3D" id="2.30.30.940">
    <property type="match status" value="1"/>
</dbReference>
<dbReference type="InterPro" id="IPR050534">
    <property type="entry name" value="Coronavir_polyprotein_1ab"/>
</dbReference>
<proteinExistence type="inferred from homology"/>
<gene>
    <name evidence="3" type="primary">recD2</name>
    <name evidence="7" type="ORF">EH55_13445</name>
</gene>
<dbReference type="Pfam" id="PF13245">
    <property type="entry name" value="AAA_19"/>
    <property type="match status" value="1"/>
</dbReference>
<dbReference type="SUPFAM" id="SSF52540">
    <property type="entry name" value="P-loop containing nucleoside triphosphate hydrolases"/>
    <property type="match status" value="2"/>
</dbReference>
<dbReference type="Gene3D" id="1.10.150.20">
    <property type="entry name" value="5' to 3' exonuclease, C-terminal subdomain"/>
    <property type="match status" value="1"/>
</dbReference>
<comment type="catalytic activity">
    <reaction evidence="3">
        <text>ATP + H2O = ADP + phosphate + H(+)</text>
        <dbReference type="Rhea" id="RHEA:13065"/>
        <dbReference type="ChEBI" id="CHEBI:15377"/>
        <dbReference type="ChEBI" id="CHEBI:15378"/>
        <dbReference type="ChEBI" id="CHEBI:30616"/>
        <dbReference type="ChEBI" id="CHEBI:43474"/>
        <dbReference type="ChEBI" id="CHEBI:456216"/>
        <dbReference type="EC" id="5.6.2.3"/>
    </reaction>
</comment>
<feature type="region of interest" description="Disordered" evidence="4">
    <location>
        <begin position="761"/>
        <end position="813"/>
    </location>
</feature>
<dbReference type="SMART" id="SM00382">
    <property type="entry name" value="AAA"/>
    <property type="match status" value="1"/>
</dbReference>
<evidence type="ECO:0000259" key="5">
    <source>
        <dbReference type="SMART" id="SM00278"/>
    </source>
</evidence>
<feature type="domain" description="AAA+ ATPase" evidence="6">
    <location>
        <begin position="353"/>
        <end position="510"/>
    </location>
</feature>
<dbReference type="eggNOG" id="COG0507">
    <property type="taxonomic scope" value="Bacteria"/>
</dbReference>
<dbReference type="CDD" id="cd17933">
    <property type="entry name" value="DEXSc_RecD-like"/>
    <property type="match status" value="1"/>
</dbReference>
<feature type="binding site" evidence="3">
    <location>
        <begin position="364"/>
        <end position="368"/>
    </location>
    <ligand>
        <name>ATP</name>
        <dbReference type="ChEBI" id="CHEBI:30616"/>
    </ligand>
</feature>
<dbReference type="InterPro" id="IPR003593">
    <property type="entry name" value="AAA+_ATPase"/>
</dbReference>
<dbReference type="Gene3D" id="1.10.10.2220">
    <property type="match status" value="1"/>
</dbReference>
<comment type="similarity">
    <text evidence="3">Belongs to the RecD family. RecD2 subfamily.</text>
</comment>
<accession>A0A073IT80</accession>
<dbReference type="InterPro" id="IPR029493">
    <property type="entry name" value="RecD2-like_HHH"/>
</dbReference>
<evidence type="ECO:0000313" key="8">
    <source>
        <dbReference type="Proteomes" id="UP000027665"/>
    </source>
</evidence>
<dbReference type="PANTHER" id="PTHR43788">
    <property type="entry name" value="DNA2/NAM7 HELICASE FAMILY MEMBER"/>
    <property type="match status" value="1"/>
</dbReference>
<organism evidence="7 8">
    <name type="scientific">Synergistes jonesii</name>
    <dbReference type="NCBI Taxonomy" id="2754"/>
    <lineage>
        <taxon>Bacteria</taxon>
        <taxon>Thermotogati</taxon>
        <taxon>Synergistota</taxon>
        <taxon>Synergistia</taxon>
        <taxon>Synergistales</taxon>
        <taxon>Synergistaceae</taxon>
        <taxon>Synergistes</taxon>
    </lineage>
</organism>
<dbReference type="Pfam" id="PF18335">
    <property type="entry name" value="SH3_13"/>
    <property type="match status" value="1"/>
</dbReference>
<dbReference type="Pfam" id="PF14490">
    <property type="entry name" value="HHH_RecD2"/>
    <property type="match status" value="1"/>
</dbReference>
<dbReference type="RefSeq" id="WP_051682595.1">
    <property type="nucleotide sequence ID" value="NZ_JMKI01000008.1"/>
</dbReference>
<keyword evidence="2 3" id="KW-0067">ATP-binding</keyword>
<dbReference type="GO" id="GO:0005524">
    <property type="term" value="F:ATP binding"/>
    <property type="evidence" value="ECO:0007669"/>
    <property type="project" value="UniProtKB-UniRule"/>
</dbReference>
<dbReference type="GO" id="GO:0017116">
    <property type="term" value="F:single-stranded DNA helicase activity"/>
    <property type="evidence" value="ECO:0007669"/>
    <property type="project" value="TreeGrafter"/>
</dbReference>
<keyword evidence="3" id="KW-0378">Hydrolase</keyword>
<dbReference type="PANTHER" id="PTHR43788:SF6">
    <property type="entry name" value="DNA HELICASE B"/>
    <property type="match status" value="1"/>
</dbReference>
<dbReference type="AlphaFoldDB" id="A0A073IT80"/>
<keyword evidence="1 3" id="KW-0547">Nucleotide-binding</keyword>
<keyword evidence="3" id="KW-0238">DNA-binding</keyword>
<keyword evidence="3" id="KW-0413">Isomerase</keyword>
<feature type="domain" description="Helix-hairpin-helix DNA-binding motif class 1" evidence="5">
    <location>
        <begin position="132"/>
        <end position="151"/>
    </location>
</feature>
<dbReference type="Gene3D" id="3.40.50.300">
    <property type="entry name" value="P-loop containing nucleotide triphosphate hydrolases"/>
    <property type="match status" value="2"/>
</dbReference>
<dbReference type="CDD" id="cd18809">
    <property type="entry name" value="SF1_C_RecD"/>
    <property type="match status" value="1"/>
</dbReference>
<dbReference type="InterPro" id="IPR055446">
    <property type="entry name" value="RecD2_N_OB"/>
</dbReference>
<dbReference type="Pfam" id="PF23139">
    <property type="entry name" value="OB_YrrC"/>
    <property type="match status" value="1"/>
</dbReference>
<sequence>MSDKENTVKSAPLPEIELNGQVERLTYHNAENGYTVLRLSVRDHADLITVVGCMAEPAPGEMLSVTGRWEKNPRYGMQLHATKCEPAIPATTEGIEKFLASGLIRGIGPSTAKKIVEEFGGDTISVLDEEPERLTHIRGISAKKAQEIAQSWRERREIREVMVFLQGYGIGAGYAMRIFRQYGEGTIAALKENPYRMAQDVAGIGFTIADKIARKLGIAQDSPLRVRAGVHYALNQLTAEGHVFVPAEMLATHTAQTLLVGAEMAREGIEQARIAGHITVEKYTDESGMERDAVYLPAFHYAETASAKKLLSLIDEPYNGQFVNCDEALPWLEREMGITLAEAQREAIRTAVGSKVMVITGGPGTGKTTIIRAVLRLREEGGFNVMLAAPTGRAAKRMAEATGHEAKTIHRLLEYTGSGSHPFESASSPGANGFFMRNEGNPLSCDLLIVDEASMVDQILFHHLLKAVPKGASLIFVGDVNQLPSVSPGNVLKDLIDSGVCPVVELREIFRQGRESRIIVNAHRVNSGLMPLLPENQRGEISDFYFIEPAVDKSLGEEEYKELLDAKVLRTIKKLVSENIPKRFNFDPVDDIQVLAPMHNGMLGTKRLNIELQKILNRGRGASVQRLERVFKEGDKVMQIKNNYDKDVYNGDIGTITKVDGEEARVTVKMDSGFVNYEFAELEELVHAYAVSIHKSQGSEYPAVVIPLLTQHYVMLQRNLLYTAITRGKKLVVIVGQKKALRIAVENDKTRTRYTRLAERLKNRSRAPEKPPFDFAPDDDELERMFEEAEDGEKENSHRAPARPPRGCMDQKP</sequence>
<dbReference type="InterPro" id="IPR006345">
    <property type="entry name" value="RecD2"/>
</dbReference>
<feature type="domain" description="Helix-hairpin-helix DNA-binding motif class 1" evidence="5">
    <location>
        <begin position="97"/>
        <end position="118"/>
    </location>
</feature>
<keyword evidence="8" id="KW-1185">Reference proteome</keyword>
<dbReference type="InterPro" id="IPR041451">
    <property type="entry name" value="RecD2_SH13"/>
</dbReference>
<dbReference type="SMART" id="SM00278">
    <property type="entry name" value="HhH1"/>
    <property type="match status" value="3"/>
</dbReference>
<protein>
    <recommendedName>
        <fullName evidence="3">ATP-dependent RecD2 DNA helicase</fullName>
        <ecNumber evidence="3">5.6.2.3</ecNumber>
    </recommendedName>
    <alternativeName>
        <fullName evidence="3">DNA 5'-3' helicase subunit RecD2</fullName>
    </alternativeName>
</protein>
<dbReference type="GO" id="GO:0003677">
    <property type="term" value="F:DNA binding"/>
    <property type="evidence" value="ECO:0007669"/>
    <property type="project" value="UniProtKB-UniRule"/>
</dbReference>
<keyword evidence="3" id="KW-0347">Helicase</keyword>
<dbReference type="Proteomes" id="UP000027665">
    <property type="component" value="Unassembled WGS sequence"/>
</dbReference>
<feature type="compositionally biased region" description="Basic and acidic residues" evidence="4">
    <location>
        <begin position="761"/>
        <end position="772"/>
    </location>
</feature>
<dbReference type="OrthoDB" id="9803432at2"/>
<dbReference type="SUPFAM" id="SSF47781">
    <property type="entry name" value="RuvA domain 2-like"/>
    <property type="match status" value="1"/>
</dbReference>
<evidence type="ECO:0000256" key="3">
    <source>
        <dbReference type="HAMAP-Rule" id="MF_01488"/>
    </source>
</evidence>
<dbReference type="GO" id="GO:0043139">
    <property type="term" value="F:5'-3' DNA helicase activity"/>
    <property type="evidence" value="ECO:0007669"/>
    <property type="project" value="UniProtKB-UniRule"/>
</dbReference>
<dbReference type="EMBL" id="JMKI01000008">
    <property type="protein sequence ID" value="KEJ92994.1"/>
    <property type="molecule type" value="Genomic_DNA"/>
</dbReference>
<dbReference type="GO" id="GO:0016887">
    <property type="term" value="F:ATP hydrolysis activity"/>
    <property type="evidence" value="ECO:0007669"/>
    <property type="project" value="RHEA"/>
</dbReference>
<evidence type="ECO:0000259" key="6">
    <source>
        <dbReference type="SMART" id="SM00382"/>
    </source>
</evidence>
<dbReference type="GO" id="GO:0006310">
    <property type="term" value="P:DNA recombination"/>
    <property type="evidence" value="ECO:0007669"/>
    <property type="project" value="InterPro"/>
</dbReference>
<reference evidence="7 8" key="1">
    <citation type="submission" date="2014-04" db="EMBL/GenBank/DDBJ databases">
        <title>Draft Genome Sequence of Synergistes jonesii.</title>
        <authorList>
            <person name="Coil D.A."/>
            <person name="Eisen J.A."/>
            <person name="Holland-Moritz H.E."/>
        </authorList>
    </citation>
    <scope>NUCLEOTIDE SEQUENCE [LARGE SCALE GENOMIC DNA]</scope>
    <source>
        <strain evidence="7 8">78-1</strain>
    </source>
</reference>